<evidence type="ECO:0000256" key="5">
    <source>
        <dbReference type="SAM" id="Phobius"/>
    </source>
</evidence>
<organism evidence="6 7">
    <name type="scientific">candidate division MSBL1 archaeon SCGC-AAA259D18</name>
    <dbReference type="NCBI Taxonomy" id="1698262"/>
    <lineage>
        <taxon>Archaea</taxon>
        <taxon>Methanobacteriati</taxon>
        <taxon>Methanobacteriota</taxon>
        <taxon>candidate division MSBL1</taxon>
    </lineage>
</organism>
<feature type="transmembrane region" description="Helical" evidence="5">
    <location>
        <begin position="151"/>
        <end position="169"/>
    </location>
</feature>
<evidence type="ECO:0000256" key="4">
    <source>
        <dbReference type="ARBA" id="ARBA00023136"/>
    </source>
</evidence>
<dbReference type="EMBL" id="LHXM01000054">
    <property type="protein sequence ID" value="KXA90764.1"/>
    <property type="molecule type" value="Genomic_DNA"/>
</dbReference>
<sequence>MKIDIFSSSQLRAFIVSSSHRYKEAFAYTLWAFSGLLITGLTTELSLSQISKLSGVLIPTWFLITLAIYILNDLSDRKFDKLVGNDQPIATGEVKPKNALPIVFVFSITALLLSSLVNPFVLLISATYLGIGVIYSTPPLHIKKRLMGKQFTLTSLFLLSLLAGGASVLRFPPTLLFLIMVFGIFTFFMTPIPDLKDMKSDSKQGCKSLPLLIGPKYCIYMGILAFSTLLFFAIWGFLYFNFNFFLIPMTALLSLANICFVE</sequence>
<comment type="caution">
    <text evidence="6">The sequence shown here is derived from an EMBL/GenBank/DDBJ whole genome shotgun (WGS) entry which is preliminary data.</text>
</comment>
<feature type="transmembrane region" description="Helical" evidence="5">
    <location>
        <begin position="25"/>
        <end position="41"/>
    </location>
</feature>
<evidence type="ECO:0000313" key="6">
    <source>
        <dbReference type="EMBL" id="KXA90764.1"/>
    </source>
</evidence>
<keyword evidence="2 5" id="KW-0812">Transmembrane</keyword>
<feature type="transmembrane region" description="Helical" evidence="5">
    <location>
        <begin position="53"/>
        <end position="71"/>
    </location>
</feature>
<feature type="transmembrane region" description="Helical" evidence="5">
    <location>
        <begin position="244"/>
        <end position="261"/>
    </location>
</feature>
<dbReference type="InterPro" id="IPR000537">
    <property type="entry name" value="UbiA_prenyltransferase"/>
</dbReference>
<reference evidence="6 7" key="1">
    <citation type="journal article" date="2016" name="Sci. Rep.">
        <title>Metabolic traits of an uncultured archaeal lineage -MSBL1- from brine pools of the Red Sea.</title>
        <authorList>
            <person name="Mwirichia R."/>
            <person name="Alam I."/>
            <person name="Rashid M."/>
            <person name="Vinu M."/>
            <person name="Ba-Alawi W."/>
            <person name="Anthony Kamau A."/>
            <person name="Kamanda Ngugi D."/>
            <person name="Goker M."/>
            <person name="Klenk H.P."/>
            <person name="Bajic V."/>
            <person name="Stingl U."/>
        </authorList>
    </citation>
    <scope>NUCLEOTIDE SEQUENCE [LARGE SCALE GENOMIC DNA]</scope>
    <source>
        <strain evidence="6">SCGC-AAA259D18</strain>
    </source>
</reference>
<protein>
    <recommendedName>
        <fullName evidence="8">Prenyltransferase</fullName>
    </recommendedName>
</protein>
<feature type="transmembrane region" description="Helical" evidence="5">
    <location>
        <begin position="102"/>
        <end position="131"/>
    </location>
</feature>
<evidence type="ECO:0008006" key="8">
    <source>
        <dbReference type="Google" id="ProtNLM"/>
    </source>
</evidence>
<dbReference type="GO" id="GO:0016765">
    <property type="term" value="F:transferase activity, transferring alkyl or aryl (other than methyl) groups"/>
    <property type="evidence" value="ECO:0007669"/>
    <property type="project" value="InterPro"/>
</dbReference>
<dbReference type="Proteomes" id="UP000070195">
    <property type="component" value="Unassembled WGS sequence"/>
</dbReference>
<dbReference type="Gene3D" id="1.10.357.140">
    <property type="entry name" value="UbiA prenyltransferase"/>
    <property type="match status" value="1"/>
</dbReference>
<dbReference type="PANTHER" id="PTHR42723:SF1">
    <property type="entry name" value="CHLOROPHYLL SYNTHASE, CHLOROPLASTIC"/>
    <property type="match status" value="1"/>
</dbReference>
<evidence type="ECO:0000256" key="3">
    <source>
        <dbReference type="ARBA" id="ARBA00022989"/>
    </source>
</evidence>
<dbReference type="InterPro" id="IPR050475">
    <property type="entry name" value="Prenyltransferase_related"/>
</dbReference>
<proteinExistence type="predicted"/>
<dbReference type="InterPro" id="IPR044878">
    <property type="entry name" value="UbiA_sf"/>
</dbReference>
<keyword evidence="3 5" id="KW-1133">Transmembrane helix</keyword>
<accession>A0A133U996</accession>
<feature type="transmembrane region" description="Helical" evidence="5">
    <location>
        <begin position="217"/>
        <end position="238"/>
    </location>
</feature>
<dbReference type="PANTHER" id="PTHR42723">
    <property type="entry name" value="CHLOROPHYLL SYNTHASE"/>
    <property type="match status" value="1"/>
</dbReference>
<evidence type="ECO:0000256" key="1">
    <source>
        <dbReference type="ARBA" id="ARBA00004651"/>
    </source>
</evidence>
<comment type="subcellular location">
    <subcellularLocation>
        <location evidence="1">Cell membrane</location>
        <topology evidence="1">Multi-pass membrane protein</topology>
    </subcellularLocation>
</comment>
<keyword evidence="4 5" id="KW-0472">Membrane</keyword>
<gene>
    <name evidence="6" type="ORF">AKJ63_02215</name>
</gene>
<dbReference type="AlphaFoldDB" id="A0A133U996"/>
<dbReference type="GO" id="GO:0005886">
    <property type="term" value="C:plasma membrane"/>
    <property type="evidence" value="ECO:0007669"/>
    <property type="project" value="UniProtKB-SubCell"/>
</dbReference>
<feature type="transmembrane region" description="Helical" evidence="5">
    <location>
        <begin position="175"/>
        <end position="196"/>
    </location>
</feature>
<keyword evidence="7" id="KW-1185">Reference proteome</keyword>
<name>A0A133U996_9EURY</name>
<evidence type="ECO:0000256" key="2">
    <source>
        <dbReference type="ARBA" id="ARBA00022692"/>
    </source>
</evidence>
<dbReference type="Pfam" id="PF01040">
    <property type="entry name" value="UbiA"/>
    <property type="match status" value="1"/>
</dbReference>
<dbReference type="Gene3D" id="1.20.120.1780">
    <property type="entry name" value="UbiA prenyltransferase"/>
    <property type="match status" value="1"/>
</dbReference>
<evidence type="ECO:0000313" key="7">
    <source>
        <dbReference type="Proteomes" id="UP000070195"/>
    </source>
</evidence>